<dbReference type="PANTHER" id="PTHR11431">
    <property type="entry name" value="FERRITIN"/>
    <property type="match status" value="1"/>
</dbReference>
<dbReference type="GO" id="GO:0008198">
    <property type="term" value="F:ferrous iron binding"/>
    <property type="evidence" value="ECO:0007669"/>
    <property type="project" value="TreeGrafter"/>
</dbReference>
<organism evidence="8 9">
    <name type="scientific">Speluncibacter jeojiensis</name>
    <dbReference type="NCBI Taxonomy" id="2710754"/>
    <lineage>
        <taxon>Bacteria</taxon>
        <taxon>Bacillati</taxon>
        <taxon>Actinomycetota</taxon>
        <taxon>Actinomycetes</taxon>
        <taxon>Mycobacteriales</taxon>
        <taxon>Speluncibacteraceae</taxon>
        <taxon>Speluncibacter</taxon>
    </lineage>
</organism>
<proteinExistence type="predicted"/>
<dbReference type="EMBL" id="JANRHA010000003">
    <property type="protein sequence ID" value="MDG3014235.1"/>
    <property type="molecule type" value="Genomic_DNA"/>
</dbReference>
<evidence type="ECO:0000256" key="5">
    <source>
        <dbReference type="PIRSR" id="PIRSR601519-1"/>
    </source>
</evidence>
<dbReference type="Pfam" id="PF00210">
    <property type="entry name" value="Ferritin"/>
    <property type="match status" value="1"/>
</dbReference>
<evidence type="ECO:0000256" key="3">
    <source>
        <dbReference type="ARBA" id="ARBA00023002"/>
    </source>
</evidence>
<dbReference type="CDD" id="cd01055">
    <property type="entry name" value="Nonheme_Ferritin"/>
    <property type="match status" value="1"/>
</dbReference>
<reference evidence="8" key="1">
    <citation type="submission" date="2022-08" db="EMBL/GenBank/DDBJ databases">
        <title>Genome analysis of Corynebacteriales strain.</title>
        <authorList>
            <person name="Lee S.D."/>
        </authorList>
    </citation>
    <scope>NUCLEOTIDE SEQUENCE</scope>
    <source>
        <strain evidence="8">D3-21</strain>
    </source>
</reference>
<feature type="binding site" evidence="5">
    <location>
        <position position="130"/>
    </location>
    <ligand>
        <name>Fe cation</name>
        <dbReference type="ChEBI" id="CHEBI:24875"/>
        <label>1</label>
    </ligand>
</feature>
<evidence type="ECO:0000256" key="6">
    <source>
        <dbReference type="RuleBase" id="RU361145"/>
    </source>
</evidence>
<keyword evidence="1 6" id="KW-0409">Iron storage</keyword>
<evidence type="ECO:0000313" key="9">
    <source>
        <dbReference type="Proteomes" id="UP001152755"/>
    </source>
</evidence>
<dbReference type="InterPro" id="IPR041719">
    <property type="entry name" value="Ferritin_prok"/>
</dbReference>
<feature type="binding site" evidence="5">
    <location>
        <position position="53"/>
    </location>
    <ligand>
        <name>Fe cation</name>
        <dbReference type="ChEBI" id="CHEBI:24875"/>
        <label>1</label>
    </ligand>
</feature>
<dbReference type="AlphaFoldDB" id="A0A9X4LXL7"/>
<comment type="caution">
    <text evidence="8">The sequence shown here is derived from an EMBL/GenBank/DDBJ whole genome shotgun (WGS) entry which is preliminary data.</text>
</comment>
<dbReference type="RefSeq" id="WP_277832144.1">
    <property type="nucleotide sequence ID" value="NZ_JAAIVF010000002.1"/>
</dbReference>
<dbReference type="PANTHER" id="PTHR11431:SF127">
    <property type="entry name" value="BACTERIAL NON-HEME FERRITIN"/>
    <property type="match status" value="1"/>
</dbReference>
<dbReference type="InterPro" id="IPR012347">
    <property type="entry name" value="Ferritin-like"/>
</dbReference>
<evidence type="ECO:0000259" key="7">
    <source>
        <dbReference type="PROSITE" id="PS50905"/>
    </source>
</evidence>
<evidence type="ECO:0000256" key="1">
    <source>
        <dbReference type="ARBA" id="ARBA00022434"/>
    </source>
</evidence>
<dbReference type="GO" id="GO:0006879">
    <property type="term" value="P:intracellular iron ion homeostasis"/>
    <property type="evidence" value="ECO:0007669"/>
    <property type="project" value="UniProtKB-KW"/>
</dbReference>
<feature type="domain" description="Ferritin-like diiron" evidence="7">
    <location>
        <begin position="3"/>
        <end position="148"/>
    </location>
</feature>
<sequence>MTALEKSKFLTLLHDQIKNEFTASQQYIAVAYHFDSNDLPQLARHFYEQANEERNHAMMIIAYFLDKHIQVTVPGVDEVRTEWADILAPLEFSLQQEKDVTEQVVQLASAARDEGDYVGEQFMQWFLKEQVEEVATMNTLVTVAKRAGDNLFDLEDFVAREMSAAKAEAGAPRAAGGNI</sequence>
<dbReference type="GO" id="GO:0008199">
    <property type="term" value="F:ferric iron binding"/>
    <property type="evidence" value="ECO:0007669"/>
    <property type="project" value="InterPro"/>
</dbReference>
<dbReference type="InterPro" id="IPR009040">
    <property type="entry name" value="Ferritin-like_diiron"/>
</dbReference>
<keyword evidence="3" id="KW-0560">Oxidoreductase</keyword>
<dbReference type="SUPFAM" id="SSF47240">
    <property type="entry name" value="Ferritin-like"/>
    <property type="match status" value="1"/>
</dbReference>
<keyword evidence="9" id="KW-1185">Reference proteome</keyword>
<name>A0A9X4LXL7_9ACTN</name>
<accession>A0A9X4LXL7</accession>
<dbReference type="GO" id="GO:0004322">
    <property type="term" value="F:ferroxidase activity"/>
    <property type="evidence" value="ECO:0007669"/>
    <property type="project" value="TreeGrafter"/>
</dbReference>
<dbReference type="PROSITE" id="PS50905">
    <property type="entry name" value="FERRITIN_LIKE"/>
    <property type="match status" value="1"/>
</dbReference>
<dbReference type="InterPro" id="IPR009078">
    <property type="entry name" value="Ferritin-like_SF"/>
</dbReference>
<keyword evidence="4 5" id="KW-0408">Iron</keyword>
<dbReference type="Proteomes" id="UP001152755">
    <property type="component" value="Unassembled WGS sequence"/>
</dbReference>
<dbReference type="GO" id="GO:0006826">
    <property type="term" value="P:iron ion transport"/>
    <property type="evidence" value="ECO:0007669"/>
    <property type="project" value="InterPro"/>
</dbReference>
<dbReference type="InterPro" id="IPR001519">
    <property type="entry name" value="Ferritin"/>
</dbReference>
<feature type="binding site" evidence="5">
    <location>
        <position position="97"/>
    </location>
    <ligand>
        <name>Fe cation</name>
        <dbReference type="ChEBI" id="CHEBI:24875"/>
        <label>1</label>
    </ligand>
</feature>
<evidence type="ECO:0000313" key="8">
    <source>
        <dbReference type="EMBL" id="MDG3014235.1"/>
    </source>
</evidence>
<dbReference type="Gene3D" id="1.20.1260.10">
    <property type="match status" value="1"/>
</dbReference>
<feature type="binding site" evidence="5">
    <location>
        <position position="56"/>
    </location>
    <ligand>
        <name>Fe cation</name>
        <dbReference type="ChEBI" id="CHEBI:24875"/>
        <label>1</label>
    </ligand>
</feature>
<protein>
    <recommendedName>
        <fullName evidence="6">Ferritin</fullName>
    </recommendedName>
</protein>
<evidence type="ECO:0000256" key="2">
    <source>
        <dbReference type="ARBA" id="ARBA00022723"/>
    </source>
</evidence>
<feature type="binding site" evidence="5">
    <location>
        <position position="20"/>
    </location>
    <ligand>
        <name>Fe cation</name>
        <dbReference type="ChEBI" id="CHEBI:24875"/>
        <label>1</label>
    </ligand>
</feature>
<dbReference type="InterPro" id="IPR008331">
    <property type="entry name" value="Ferritin_DPS_dom"/>
</dbReference>
<gene>
    <name evidence="8" type="ORF">NVS88_06660</name>
</gene>
<evidence type="ECO:0000256" key="4">
    <source>
        <dbReference type="ARBA" id="ARBA00023004"/>
    </source>
</evidence>
<keyword evidence="2 5" id="KW-0479">Metal-binding</keyword>
<dbReference type="GO" id="GO:0005829">
    <property type="term" value="C:cytosol"/>
    <property type="evidence" value="ECO:0007669"/>
    <property type="project" value="TreeGrafter"/>
</dbReference>